<organism evidence="2 3">
    <name type="scientific">Lophiotrema nucula</name>
    <dbReference type="NCBI Taxonomy" id="690887"/>
    <lineage>
        <taxon>Eukaryota</taxon>
        <taxon>Fungi</taxon>
        <taxon>Dikarya</taxon>
        <taxon>Ascomycota</taxon>
        <taxon>Pezizomycotina</taxon>
        <taxon>Dothideomycetes</taxon>
        <taxon>Pleosporomycetidae</taxon>
        <taxon>Pleosporales</taxon>
        <taxon>Lophiotremataceae</taxon>
        <taxon>Lophiotrema</taxon>
    </lineage>
</organism>
<dbReference type="Proteomes" id="UP000799770">
    <property type="component" value="Unassembled WGS sequence"/>
</dbReference>
<dbReference type="AlphaFoldDB" id="A0A6A5ZTN1"/>
<keyword evidence="3" id="KW-1185">Reference proteome</keyword>
<dbReference type="Gene3D" id="3.30.710.10">
    <property type="entry name" value="Potassium Channel Kv1.1, Chain A"/>
    <property type="match status" value="1"/>
</dbReference>
<protein>
    <recommendedName>
        <fullName evidence="1">BTB domain-containing protein</fullName>
    </recommendedName>
</protein>
<evidence type="ECO:0000313" key="3">
    <source>
        <dbReference type="Proteomes" id="UP000799770"/>
    </source>
</evidence>
<evidence type="ECO:0000313" key="2">
    <source>
        <dbReference type="EMBL" id="KAF2122616.1"/>
    </source>
</evidence>
<dbReference type="OrthoDB" id="1022638at2759"/>
<sequence length="236" mass="27160">MAEPRLLHNRFGTKIITVEVDQNPARQTFTVHENLIRKSSAFFEAALGRGWTEARDRVVKLPEYSARAFELYMNWLYTSRPHYKDPHGMSLAEAESSWCDLLESYLLGDYLQDANFKDITIDSMLRWMHDCEVKSCHIPAIFSVKTYERTGDGSPLRTLLVGFSAWSLYMAFIKSLEDIESRIECPRLFLRDLVSRVANIARERTQPSSPYGQHNGTCHYHCHGKGPCYKAEDATL</sequence>
<dbReference type="PANTHER" id="PTHR47843">
    <property type="entry name" value="BTB DOMAIN-CONTAINING PROTEIN-RELATED"/>
    <property type="match status" value="1"/>
</dbReference>
<evidence type="ECO:0000259" key="1">
    <source>
        <dbReference type="PROSITE" id="PS50097"/>
    </source>
</evidence>
<reference evidence="2" key="1">
    <citation type="journal article" date="2020" name="Stud. Mycol.">
        <title>101 Dothideomycetes genomes: a test case for predicting lifestyles and emergence of pathogens.</title>
        <authorList>
            <person name="Haridas S."/>
            <person name="Albert R."/>
            <person name="Binder M."/>
            <person name="Bloem J."/>
            <person name="Labutti K."/>
            <person name="Salamov A."/>
            <person name="Andreopoulos B."/>
            <person name="Baker S."/>
            <person name="Barry K."/>
            <person name="Bills G."/>
            <person name="Bluhm B."/>
            <person name="Cannon C."/>
            <person name="Castanera R."/>
            <person name="Culley D."/>
            <person name="Daum C."/>
            <person name="Ezra D."/>
            <person name="Gonzalez J."/>
            <person name="Henrissat B."/>
            <person name="Kuo A."/>
            <person name="Liang C."/>
            <person name="Lipzen A."/>
            <person name="Lutzoni F."/>
            <person name="Magnuson J."/>
            <person name="Mondo S."/>
            <person name="Nolan M."/>
            <person name="Ohm R."/>
            <person name="Pangilinan J."/>
            <person name="Park H.-J."/>
            <person name="Ramirez L."/>
            <person name="Alfaro M."/>
            <person name="Sun H."/>
            <person name="Tritt A."/>
            <person name="Yoshinaga Y."/>
            <person name="Zwiers L.-H."/>
            <person name="Turgeon B."/>
            <person name="Goodwin S."/>
            <person name="Spatafora J."/>
            <person name="Crous P."/>
            <person name="Grigoriev I."/>
        </authorList>
    </citation>
    <scope>NUCLEOTIDE SEQUENCE</scope>
    <source>
        <strain evidence="2">CBS 627.86</strain>
    </source>
</reference>
<gene>
    <name evidence="2" type="ORF">BDV96DRAFT_593136</name>
</gene>
<dbReference type="InterPro" id="IPR011333">
    <property type="entry name" value="SKP1/BTB/POZ_sf"/>
</dbReference>
<dbReference type="EMBL" id="ML977310">
    <property type="protein sequence ID" value="KAF2122616.1"/>
    <property type="molecule type" value="Genomic_DNA"/>
</dbReference>
<dbReference type="PANTHER" id="PTHR47843:SF2">
    <property type="entry name" value="BTB DOMAIN-CONTAINING PROTEIN"/>
    <property type="match status" value="1"/>
</dbReference>
<dbReference type="SUPFAM" id="SSF54695">
    <property type="entry name" value="POZ domain"/>
    <property type="match status" value="1"/>
</dbReference>
<feature type="domain" description="BTB" evidence="1">
    <location>
        <begin position="14"/>
        <end position="85"/>
    </location>
</feature>
<dbReference type="PROSITE" id="PS50097">
    <property type="entry name" value="BTB"/>
    <property type="match status" value="1"/>
</dbReference>
<dbReference type="CDD" id="cd18186">
    <property type="entry name" value="BTB_POZ_ZBTB_KLHL-like"/>
    <property type="match status" value="1"/>
</dbReference>
<proteinExistence type="predicted"/>
<accession>A0A6A5ZTN1</accession>
<dbReference type="InterPro" id="IPR000210">
    <property type="entry name" value="BTB/POZ_dom"/>
</dbReference>
<name>A0A6A5ZTN1_9PLEO</name>